<dbReference type="PANTHER" id="PTHR30250">
    <property type="entry name" value="PST FAMILY PREDICTED COLANIC ACID TRANSPORTER"/>
    <property type="match status" value="1"/>
</dbReference>
<keyword evidence="5 7" id="KW-0472">Membrane</keyword>
<sequence length="488" mass="51307">MLARLAGAALTFGAPLVLARVLLPAQYGTFKQAWLVINTLYLVLPLGVTPSLYYFVPREPAERDRYIAQALLATTAVGALAALLVLLARPLLELQFHNPELDRHLPWVAGITFLYLAGTSLDHAYNSLSRIGAAAAVRVATEGARAAAMIGGALATRSLEGLFAGIALALGLRAAAAWALLARAHGLRGSRAALKAQLGYALPFGVAFLALIPQQQFHQYAVAASVSAAAFAVYSVGCFQLPIVDVLYTPVSEVLQLGLAEDDRQGGRGGLALFHEAVARLSFAFLPLMGVLFTCAPALIGFLFTDRYLAAAPIFRISLASVALSALPLDGVMRARAQNRFVLAAALVKLAATVPLVLAGLRLLGPPGAMAGWIAGEALGRLLLLQRTATLFGVPLLRALPLRELSRYGLATALATPPAWLALHAAPTRFTALAVCGLCFLAAYLGVLWWMGWLPVGLPLRRGSLEPSPTGQSVEPAADGRVPGRAGL</sequence>
<dbReference type="PANTHER" id="PTHR30250:SF11">
    <property type="entry name" value="O-ANTIGEN TRANSPORTER-RELATED"/>
    <property type="match status" value="1"/>
</dbReference>
<dbReference type="InterPro" id="IPR050833">
    <property type="entry name" value="Poly_Biosynth_Transport"/>
</dbReference>
<dbReference type="Proteomes" id="UP001162734">
    <property type="component" value="Chromosome"/>
</dbReference>
<evidence type="ECO:0000313" key="8">
    <source>
        <dbReference type="EMBL" id="BDG09419.1"/>
    </source>
</evidence>
<feature type="region of interest" description="Disordered" evidence="6">
    <location>
        <begin position="465"/>
        <end position="488"/>
    </location>
</feature>
<evidence type="ECO:0000256" key="2">
    <source>
        <dbReference type="ARBA" id="ARBA00022475"/>
    </source>
</evidence>
<evidence type="ECO:0000256" key="7">
    <source>
        <dbReference type="SAM" id="Phobius"/>
    </source>
</evidence>
<evidence type="ECO:0000256" key="5">
    <source>
        <dbReference type="ARBA" id="ARBA00023136"/>
    </source>
</evidence>
<feature type="transmembrane region" description="Helical" evidence="7">
    <location>
        <begin position="218"/>
        <end position="239"/>
    </location>
</feature>
<dbReference type="Pfam" id="PF13440">
    <property type="entry name" value="Polysacc_synt_3"/>
    <property type="match status" value="1"/>
</dbReference>
<dbReference type="EMBL" id="AP025592">
    <property type="protein sequence ID" value="BDG09419.1"/>
    <property type="molecule type" value="Genomic_DNA"/>
</dbReference>
<keyword evidence="3 7" id="KW-0812">Transmembrane</keyword>
<proteinExistence type="predicted"/>
<organism evidence="8 9">
    <name type="scientific">Anaeromyxobacter paludicola</name>
    <dbReference type="NCBI Taxonomy" id="2918171"/>
    <lineage>
        <taxon>Bacteria</taxon>
        <taxon>Pseudomonadati</taxon>
        <taxon>Myxococcota</taxon>
        <taxon>Myxococcia</taxon>
        <taxon>Myxococcales</taxon>
        <taxon>Cystobacterineae</taxon>
        <taxon>Anaeromyxobacteraceae</taxon>
        <taxon>Anaeromyxobacter</taxon>
    </lineage>
</organism>
<feature type="transmembrane region" description="Helical" evidence="7">
    <location>
        <begin position="432"/>
        <end position="454"/>
    </location>
</feature>
<reference evidence="9" key="1">
    <citation type="journal article" date="2022" name="Int. J. Syst. Evol. Microbiol.">
        <title>Anaeromyxobacter oryzae sp. nov., Anaeromyxobacter diazotrophicus sp. nov. and Anaeromyxobacter paludicola sp. nov., isolated from paddy soils.</title>
        <authorList>
            <person name="Itoh H."/>
            <person name="Xu Z."/>
            <person name="Mise K."/>
            <person name="Masuda Y."/>
            <person name="Ushijima N."/>
            <person name="Hayakawa C."/>
            <person name="Shiratori Y."/>
            <person name="Senoo K."/>
        </authorList>
    </citation>
    <scope>NUCLEOTIDE SEQUENCE [LARGE SCALE GENOMIC DNA]</scope>
    <source>
        <strain evidence="9">Red630</strain>
    </source>
</reference>
<evidence type="ECO:0000256" key="1">
    <source>
        <dbReference type="ARBA" id="ARBA00004651"/>
    </source>
</evidence>
<feature type="transmembrane region" description="Helical" evidence="7">
    <location>
        <begin position="283"/>
        <end position="304"/>
    </location>
</feature>
<comment type="subcellular location">
    <subcellularLocation>
        <location evidence="1">Cell membrane</location>
        <topology evidence="1">Multi-pass membrane protein</topology>
    </subcellularLocation>
</comment>
<dbReference type="RefSeq" id="WP_248341570.1">
    <property type="nucleotide sequence ID" value="NZ_AP025592.1"/>
</dbReference>
<accession>A0ABM7XC28</accession>
<evidence type="ECO:0008006" key="10">
    <source>
        <dbReference type="Google" id="ProtNLM"/>
    </source>
</evidence>
<gene>
    <name evidence="8" type="ORF">AMPC_25320</name>
</gene>
<evidence type="ECO:0000256" key="6">
    <source>
        <dbReference type="SAM" id="MobiDB-lite"/>
    </source>
</evidence>
<protein>
    <recommendedName>
        <fullName evidence="10">Polysaccharide biosynthesis protein</fullName>
    </recommendedName>
</protein>
<feature type="transmembrane region" description="Helical" evidence="7">
    <location>
        <begin position="68"/>
        <end position="92"/>
    </location>
</feature>
<keyword evidence="4 7" id="KW-1133">Transmembrane helix</keyword>
<keyword evidence="9" id="KW-1185">Reference proteome</keyword>
<feature type="transmembrane region" description="Helical" evidence="7">
    <location>
        <begin position="341"/>
        <end position="364"/>
    </location>
</feature>
<feature type="transmembrane region" description="Helical" evidence="7">
    <location>
        <begin position="161"/>
        <end position="181"/>
    </location>
</feature>
<name>A0ABM7XC28_9BACT</name>
<keyword evidence="2" id="KW-1003">Cell membrane</keyword>
<feature type="transmembrane region" description="Helical" evidence="7">
    <location>
        <begin position="193"/>
        <end position="212"/>
    </location>
</feature>
<evidence type="ECO:0000313" key="9">
    <source>
        <dbReference type="Proteomes" id="UP001162734"/>
    </source>
</evidence>
<feature type="transmembrane region" description="Helical" evidence="7">
    <location>
        <begin position="35"/>
        <end position="56"/>
    </location>
</feature>
<evidence type="ECO:0000256" key="3">
    <source>
        <dbReference type="ARBA" id="ARBA00022692"/>
    </source>
</evidence>
<evidence type="ECO:0000256" key="4">
    <source>
        <dbReference type="ARBA" id="ARBA00022989"/>
    </source>
</evidence>